<evidence type="ECO:0000313" key="6">
    <source>
        <dbReference type="EMBL" id="CEI83377.1"/>
    </source>
</evidence>
<evidence type="ECO:0000256" key="1">
    <source>
        <dbReference type="ARBA" id="ARBA00010466"/>
    </source>
</evidence>
<keyword evidence="7" id="KW-1185">Reference proteome</keyword>
<keyword evidence="4" id="KW-0804">Transcription</keyword>
<dbReference type="GO" id="GO:0030246">
    <property type="term" value="F:carbohydrate binding"/>
    <property type="evidence" value="ECO:0007669"/>
    <property type="project" value="InterPro"/>
</dbReference>
<accession>A0A0A1MVB1</accession>
<dbReference type="GO" id="GO:0003677">
    <property type="term" value="F:DNA binding"/>
    <property type="evidence" value="ECO:0007669"/>
    <property type="project" value="UniProtKB-KW"/>
</dbReference>
<proteinExistence type="inferred from homology"/>
<name>A0A0A1MVB1_9BACI</name>
<feature type="domain" description="Sugar-binding" evidence="5">
    <location>
        <begin position="59"/>
        <end position="312"/>
    </location>
</feature>
<dbReference type="OrthoDB" id="58802at2"/>
<reference evidence="6 7" key="1">
    <citation type="submission" date="2014-11" db="EMBL/GenBank/DDBJ databases">
        <authorList>
            <person name="Urmite Genomes Urmite Genomes"/>
        </authorList>
    </citation>
    <scope>NUCLEOTIDE SEQUENCE [LARGE SCALE GENOMIC DNA]</scope>
    <source>
        <strain evidence="6 7">Oc5</strain>
    </source>
</reference>
<dbReference type="Gene3D" id="1.10.10.60">
    <property type="entry name" value="Homeodomain-like"/>
    <property type="match status" value="1"/>
</dbReference>
<evidence type="ECO:0000259" key="5">
    <source>
        <dbReference type="Pfam" id="PF04198"/>
    </source>
</evidence>
<dbReference type="Proteomes" id="UP000040453">
    <property type="component" value="Unassembled WGS sequence"/>
</dbReference>
<keyword evidence="2" id="KW-0805">Transcription regulation</keyword>
<evidence type="ECO:0000256" key="4">
    <source>
        <dbReference type="ARBA" id="ARBA00023163"/>
    </source>
</evidence>
<dbReference type="InterPro" id="IPR007324">
    <property type="entry name" value="Sugar-bd_dom_put"/>
</dbReference>
<comment type="similarity">
    <text evidence="1">Belongs to the SorC transcriptional regulatory family.</text>
</comment>
<dbReference type="Pfam" id="PF04198">
    <property type="entry name" value="Sugar-bind"/>
    <property type="match status" value="1"/>
</dbReference>
<organism evidence="6 7">
    <name type="scientific">Oceanobacillus oncorhynchi</name>
    <dbReference type="NCBI Taxonomy" id="545501"/>
    <lineage>
        <taxon>Bacteria</taxon>
        <taxon>Bacillati</taxon>
        <taxon>Bacillota</taxon>
        <taxon>Bacilli</taxon>
        <taxon>Bacillales</taxon>
        <taxon>Bacillaceae</taxon>
        <taxon>Oceanobacillus</taxon>
    </lineage>
</organism>
<dbReference type="PANTHER" id="PTHR34294">
    <property type="entry name" value="TRANSCRIPTIONAL REGULATOR-RELATED"/>
    <property type="match status" value="1"/>
</dbReference>
<dbReference type="Gene3D" id="3.40.50.1360">
    <property type="match status" value="1"/>
</dbReference>
<dbReference type="PANTHER" id="PTHR34294:SF12">
    <property type="entry name" value="SUGAR-BINDING TRANSCRIPTIONAL REGULATOR"/>
    <property type="match status" value="1"/>
</dbReference>
<dbReference type="RefSeq" id="WP_042533635.1">
    <property type="nucleotide sequence ID" value="NZ_CDGG01000001.1"/>
</dbReference>
<keyword evidence="3" id="KW-0238">DNA-binding</keyword>
<protein>
    <submittedName>
        <fullName evidence="6">Deoxyribonucleoside regulator</fullName>
    </submittedName>
</protein>
<dbReference type="InterPro" id="IPR037171">
    <property type="entry name" value="NagB/RpiA_transferase-like"/>
</dbReference>
<sequence length="316" mass="35622">MLSWEERRLMVKIAQLYYYEGWTQAKIAKKQNVSRPIISKLLNNAKKEGIVEIYIKDETLHSVELENAIMKKFDLKEVIVVSTAGFAPEMIKRQLGKSAASYIANHLTDVKSLGLSWGTTLLSFVEEYPYKYKKDTHIVPIIGGMGSEYVHLHSNQLVFHLSQKMNSSCSYLYAPAMVESIDLKERLVESKDISHVLEQARNVDMAVVGLGNPFKSSTMEKIGYLNQKDLASLRKAGAVGDISSRFYDAIGKELNHPLNDRVIGLDLNEIKQIPEVIGIVEGSYKLESLEAALQGKYFDVLIIDDRTAQELVESYI</sequence>
<evidence type="ECO:0000256" key="2">
    <source>
        <dbReference type="ARBA" id="ARBA00023015"/>
    </source>
</evidence>
<dbReference type="STRING" id="545501.BN997_03284"/>
<gene>
    <name evidence="6" type="primary">deoR_1</name>
    <name evidence="6" type="ORF">BN997_03284</name>
</gene>
<dbReference type="EMBL" id="CDGG01000001">
    <property type="protein sequence ID" value="CEI83377.1"/>
    <property type="molecule type" value="Genomic_DNA"/>
</dbReference>
<dbReference type="InterPro" id="IPR051054">
    <property type="entry name" value="SorC_transcr_regulators"/>
</dbReference>
<evidence type="ECO:0000313" key="7">
    <source>
        <dbReference type="Proteomes" id="UP000040453"/>
    </source>
</evidence>
<dbReference type="AlphaFoldDB" id="A0A0A1MVB1"/>
<evidence type="ECO:0000256" key="3">
    <source>
        <dbReference type="ARBA" id="ARBA00023125"/>
    </source>
</evidence>
<dbReference type="SUPFAM" id="SSF100950">
    <property type="entry name" value="NagB/RpiA/CoA transferase-like"/>
    <property type="match status" value="1"/>
</dbReference>